<dbReference type="InParanoid" id="A0BZZ2"/>
<organism evidence="2 3">
    <name type="scientific">Paramecium tetraurelia</name>
    <dbReference type="NCBI Taxonomy" id="5888"/>
    <lineage>
        <taxon>Eukaryota</taxon>
        <taxon>Sar</taxon>
        <taxon>Alveolata</taxon>
        <taxon>Ciliophora</taxon>
        <taxon>Intramacronucleata</taxon>
        <taxon>Oligohymenophorea</taxon>
        <taxon>Peniculida</taxon>
        <taxon>Parameciidae</taxon>
        <taxon>Paramecium</taxon>
    </lineage>
</organism>
<protein>
    <recommendedName>
        <fullName evidence="4">F-box domain-containing protein</fullName>
    </recommendedName>
</protein>
<keyword evidence="1" id="KW-0175">Coiled coil</keyword>
<dbReference type="EMBL" id="CT868030">
    <property type="protein sequence ID" value="CAK64109.1"/>
    <property type="molecule type" value="Genomic_DNA"/>
</dbReference>
<name>A0BZZ2_PARTE</name>
<sequence length="327" mass="39276">MDDIRKMVIDEEQERYNQRENLLREQFGYSLNDNLNQELINQIPPDIYLWKILQKIEFSQKLKRLNTKRLKNDQQFRNIRVKEFIRRCLIEIIYLHSYIVEAKMKSQMITHQIQTLKQQIKILQENQQQNCDQTNRLTISYSHNKSQKSKVFQNYIIKCKVALNQQEQQSIYSYGEDKICSFVVQPEIENILNFIILGKNIDNGDKFEILATKKLNLDEILAKFDVLSFSKKYIKHQIINLNIELNRIQIPNLEFRFQLQLPYQQRIVLIEGMLERQRPPLDQYNEEIEQNSNFIKQILVPFHDVVYIQGQGIKRRNRESCSSCIVF</sequence>
<evidence type="ECO:0000313" key="3">
    <source>
        <dbReference type="Proteomes" id="UP000000600"/>
    </source>
</evidence>
<evidence type="ECO:0000256" key="1">
    <source>
        <dbReference type="SAM" id="Coils"/>
    </source>
</evidence>
<dbReference type="Proteomes" id="UP000000600">
    <property type="component" value="Unassembled WGS sequence"/>
</dbReference>
<reference evidence="2 3" key="1">
    <citation type="journal article" date="2006" name="Nature">
        <title>Global trends of whole-genome duplications revealed by the ciliate Paramecium tetraurelia.</title>
        <authorList>
            <consortium name="Genoscope"/>
            <person name="Aury J.-M."/>
            <person name="Jaillon O."/>
            <person name="Duret L."/>
            <person name="Noel B."/>
            <person name="Jubin C."/>
            <person name="Porcel B.M."/>
            <person name="Segurens B."/>
            <person name="Daubin V."/>
            <person name="Anthouard V."/>
            <person name="Aiach N."/>
            <person name="Arnaiz O."/>
            <person name="Billaut A."/>
            <person name="Beisson J."/>
            <person name="Blanc I."/>
            <person name="Bouhouche K."/>
            <person name="Camara F."/>
            <person name="Duharcourt S."/>
            <person name="Guigo R."/>
            <person name="Gogendeau D."/>
            <person name="Katinka M."/>
            <person name="Keller A.-M."/>
            <person name="Kissmehl R."/>
            <person name="Klotz C."/>
            <person name="Koll F."/>
            <person name="Le Moue A."/>
            <person name="Lepere C."/>
            <person name="Malinsky S."/>
            <person name="Nowacki M."/>
            <person name="Nowak J.K."/>
            <person name="Plattner H."/>
            <person name="Poulain J."/>
            <person name="Ruiz F."/>
            <person name="Serrano V."/>
            <person name="Zagulski M."/>
            <person name="Dessen P."/>
            <person name="Betermier M."/>
            <person name="Weissenbach J."/>
            <person name="Scarpelli C."/>
            <person name="Schachter V."/>
            <person name="Sperling L."/>
            <person name="Meyer E."/>
            <person name="Cohen J."/>
            <person name="Wincker P."/>
        </authorList>
    </citation>
    <scope>NUCLEOTIDE SEQUENCE [LARGE SCALE GENOMIC DNA]</scope>
    <source>
        <strain evidence="2 3">Stock d4-2</strain>
    </source>
</reference>
<proteinExistence type="predicted"/>
<feature type="coiled-coil region" evidence="1">
    <location>
        <begin position="106"/>
        <end position="133"/>
    </location>
</feature>
<accession>A0BZZ2</accession>
<dbReference type="RefSeq" id="XP_001431507.1">
    <property type="nucleotide sequence ID" value="XM_001431470.1"/>
</dbReference>
<dbReference type="OrthoDB" id="10343481at2759"/>
<dbReference type="OMA" id="CSSCIVF"/>
<dbReference type="AlphaFoldDB" id="A0BZZ2"/>
<evidence type="ECO:0008006" key="4">
    <source>
        <dbReference type="Google" id="ProtNLM"/>
    </source>
</evidence>
<gene>
    <name evidence="2" type="ORF">GSPATT00005961001</name>
</gene>
<dbReference type="GeneID" id="5017291"/>
<evidence type="ECO:0000313" key="2">
    <source>
        <dbReference type="EMBL" id="CAK64109.1"/>
    </source>
</evidence>
<dbReference type="HOGENOM" id="CLU_827582_0_0_1"/>
<dbReference type="KEGG" id="ptm:GSPATT00005961001"/>
<keyword evidence="3" id="KW-1185">Reference proteome</keyword>